<proteinExistence type="predicted"/>
<dbReference type="AlphaFoldDB" id="A0A921NAS8"/>
<accession>A0A921NAS8</accession>
<dbReference type="PANTHER" id="PTHR43072">
    <property type="entry name" value="N-ACETYLTRANSFERASE"/>
    <property type="match status" value="1"/>
</dbReference>
<reference evidence="2" key="1">
    <citation type="journal article" date="2021" name="PeerJ">
        <title>Extensive microbial diversity within the chicken gut microbiome revealed by metagenomics and culture.</title>
        <authorList>
            <person name="Gilroy R."/>
            <person name="Ravi A."/>
            <person name="Getino M."/>
            <person name="Pursley I."/>
            <person name="Horton D.L."/>
            <person name="Alikhan N.F."/>
            <person name="Baker D."/>
            <person name="Gharbi K."/>
            <person name="Hall N."/>
            <person name="Watson M."/>
            <person name="Adriaenssens E.M."/>
            <person name="Foster-Nyarko E."/>
            <person name="Jarju S."/>
            <person name="Secka A."/>
            <person name="Antonio M."/>
            <person name="Oren A."/>
            <person name="Chaudhuri R.R."/>
            <person name="La Ragione R."/>
            <person name="Hildebrand F."/>
            <person name="Pallen M.J."/>
        </authorList>
    </citation>
    <scope>NUCLEOTIDE SEQUENCE</scope>
    <source>
        <strain evidence="2">CHK160-4876</strain>
    </source>
</reference>
<dbReference type="RefSeq" id="WP_108308118.1">
    <property type="nucleotide sequence ID" value="NZ_QAFW01000055.1"/>
</dbReference>
<dbReference type="GO" id="GO:0016747">
    <property type="term" value="F:acyltransferase activity, transferring groups other than amino-acyl groups"/>
    <property type="evidence" value="ECO:0007669"/>
    <property type="project" value="InterPro"/>
</dbReference>
<evidence type="ECO:0000313" key="3">
    <source>
        <dbReference type="Proteomes" id="UP000700212"/>
    </source>
</evidence>
<dbReference type="InterPro" id="IPR016181">
    <property type="entry name" value="Acyl_CoA_acyltransferase"/>
</dbReference>
<dbReference type="PROSITE" id="PS51186">
    <property type="entry name" value="GNAT"/>
    <property type="match status" value="1"/>
</dbReference>
<sequence>MITISQVTDASEIELLFEAYRAFYDHVPSEQARQFLQARITNQESIAFVMKDSGMPIGFVQLYPTFSSLQCQKAFVLNDMYITAAYRNKGLGQQLLEEVFAFATRQDACYITLETMPTNAPAKALYQKVGMTRDTMHHYTKTL</sequence>
<organism evidence="2 3">
    <name type="scientific">Metalysinibacillus jejuensis</name>
    <dbReference type="NCBI Taxonomy" id="914327"/>
    <lineage>
        <taxon>Bacteria</taxon>
        <taxon>Bacillati</taxon>
        <taxon>Bacillota</taxon>
        <taxon>Bacilli</taxon>
        <taxon>Bacillales</taxon>
        <taxon>Caryophanaceae</taxon>
        <taxon>Metalysinibacillus</taxon>
    </lineage>
</organism>
<reference evidence="2" key="2">
    <citation type="submission" date="2021-09" db="EMBL/GenBank/DDBJ databases">
        <authorList>
            <person name="Gilroy R."/>
        </authorList>
    </citation>
    <scope>NUCLEOTIDE SEQUENCE</scope>
    <source>
        <strain evidence="2">CHK160-4876</strain>
    </source>
</reference>
<dbReference type="EMBL" id="DYTV01000058">
    <property type="protein sequence ID" value="HJH11006.1"/>
    <property type="molecule type" value="Genomic_DNA"/>
</dbReference>
<evidence type="ECO:0000259" key="1">
    <source>
        <dbReference type="PROSITE" id="PS51186"/>
    </source>
</evidence>
<dbReference type="CDD" id="cd04301">
    <property type="entry name" value="NAT_SF"/>
    <property type="match status" value="1"/>
</dbReference>
<gene>
    <name evidence="2" type="ORF">K8V30_04795</name>
</gene>
<dbReference type="PANTHER" id="PTHR43072:SF60">
    <property type="entry name" value="L-2,4-DIAMINOBUTYRIC ACID ACETYLTRANSFERASE"/>
    <property type="match status" value="1"/>
</dbReference>
<protein>
    <submittedName>
        <fullName evidence="2">GNAT family N-acetyltransferase</fullName>
    </submittedName>
</protein>
<dbReference type="InterPro" id="IPR000182">
    <property type="entry name" value="GNAT_dom"/>
</dbReference>
<evidence type="ECO:0000313" key="2">
    <source>
        <dbReference type="EMBL" id="HJH11006.1"/>
    </source>
</evidence>
<feature type="domain" description="N-acetyltransferase" evidence="1">
    <location>
        <begin position="2"/>
        <end position="143"/>
    </location>
</feature>
<dbReference type="SUPFAM" id="SSF55729">
    <property type="entry name" value="Acyl-CoA N-acyltransferases (Nat)"/>
    <property type="match status" value="1"/>
</dbReference>
<name>A0A921NAS8_9BACL</name>
<comment type="caution">
    <text evidence="2">The sequence shown here is derived from an EMBL/GenBank/DDBJ whole genome shotgun (WGS) entry which is preliminary data.</text>
</comment>
<dbReference type="Proteomes" id="UP000700212">
    <property type="component" value="Unassembled WGS sequence"/>
</dbReference>
<dbReference type="OrthoDB" id="9792929at2"/>
<dbReference type="Pfam" id="PF00583">
    <property type="entry name" value="Acetyltransf_1"/>
    <property type="match status" value="1"/>
</dbReference>
<dbReference type="Gene3D" id="3.40.630.30">
    <property type="match status" value="1"/>
</dbReference>